<proteinExistence type="predicted"/>
<evidence type="ECO:0000313" key="2">
    <source>
        <dbReference type="Proteomes" id="UP000008281"/>
    </source>
</evidence>
<dbReference type="EMBL" id="DS268410">
    <property type="protein sequence ID" value="EFO99751.1"/>
    <property type="molecule type" value="Genomic_DNA"/>
</dbReference>
<gene>
    <name evidence="1" type="ORF">CRE_18559</name>
</gene>
<keyword evidence="2" id="KW-1185">Reference proteome</keyword>
<sequence length="202" mass="23501">MKVLDFIYALIIYDVFAALVTYAIMKKYENFKCMDPLDAQRKEANLEPWKMNEGLQMKFEKIFEEMPGCPDDIDSIDGFTVERIDSTASSFPENLLAPEVKTMTCISWKCNDEDDVYFYFMKNAKQTNVSSIMTTTTKRSDSGSHVFLIVLLVIFGLCIIFYIASLAFWGYKKWRNNSKFDRFLRATPPERTTPQTEMEEEP</sequence>
<protein>
    <submittedName>
        <fullName evidence="1">Uncharacterized protein</fullName>
    </submittedName>
</protein>
<reference evidence="1" key="1">
    <citation type="submission" date="2007-07" db="EMBL/GenBank/DDBJ databases">
        <title>PCAP assembly of the Caenorhabditis remanei genome.</title>
        <authorList>
            <consortium name="The Caenorhabditis remanei Sequencing Consortium"/>
            <person name="Wilson R.K."/>
        </authorList>
    </citation>
    <scope>NUCLEOTIDE SEQUENCE [LARGE SCALE GENOMIC DNA]</scope>
    <source>
        <strain evidence="1">PB4641</strain>
    </source>
</reference>
<name>E3LJT8_CAERE</name>
<dbReference type="KEGG" id="crq:GCK72_019274"/>
<evidence type="ECO:0000313" key="1">
    <source>
        <dbReference type="EMBL" id="EFO99751.1"/>
    </source>
</evidence>
<accession>E3LJT8</accession>
<dbReference type="Proteomes" id="UP000008281">
    <property type="component" value="Unassembled WGS sequence"/>
</dbReference>
<dbReference type="HOGENOM" id="CLU_1355775_0_0_1"/>
<dbReference type="CTD" id="9839050"/>
<dbReference type="RefSeq" id="XP_003115264.2">
    <property type="nucleotide sequence ID" value="XM_003115216.2"/>
</dbReference>
<dbReference type="GeneID" id="9839050"/>
<organism evidence="2">
    <name type="scientific">Caenorhabditis remanei</name>
    <name type="common">Caenorhabditis vulgaris</name>
    <dbReference type="NCBI Taxonomy" id="31234"/>
    <lineage>
        <taxon>Eukaryota</taxon>
        <taxon>Metazoa</taxon>
        <taxon>Ecdysozoa</taxon>
        <taxon>Nematoda</taxon>
        <taxon>Chromadorea</taxon>
        <taxon>Rhabditida</taxon>
        <taxon>Rhabditina</taxon>
        <taxon>Rhabditomorpha</taxon>
        <taxon>Rhabditoidea</taxon>
        <taxon>Rhabditidae</taxon>
        <taxon>Peloderinae</taxon>
        <taxon>Caenorhabditis</taxon>
    </lineage>
</organism>
<dbReference type="AlphaFoldDB" id="E3LJT8"/>